<proteinExistence type="predicted"/>
<name>A0A0X3U168_9RHOB</name>
<feature type="domain" description="Thioesterase" evidence="2">
    <location>
        <begin position="49"/>
        <end position="124"/>
    </location>
</feature>
<dbReference type="Proteomes" id="UP000053690">
    <property type="component" value="Unassembled WGS sequence"/>
</dbReference>
<evidence type="ECO:0000256" key="1">
    <source>
        <dbReference type="ARBA" id="ARBA00022801"/>
    </source>
</evidence>
<dbReference type="Gene3D" id="3.10.129.10">
    <property type="entry name" value="Hotdog Thioesterase"/>
    <property type="match status" value="1"/>
</dbReference>
<sequence>MSLAMSRNDLAEYMAQIFPQVHRDFVIEELHEDSIVMRLVVEDRHLRPGGTVSGPSMFGLADVSVYALILARKGRLSLAVTTNSSLDFLRKPLGGKDMIAHCRMLKLGRSLAVGDVLMFSEGSDKPVARATMTYSLPPEGSAAAAFG</sequence>
<dbReference type="GO" id="GO:0016289">
    <property type="term" value="F:acyl-CoA hydrolase activity"/>
    <property type="evidence" value="ECO:0007669"/>
    <property type="project" value="UniProtKB-ARBA"/>
</dbReference>
<dbReference type="OrthoDB" id="9805304at2"/>
<accession>A0A0X3U168</accession>
<dbReference type="RefSeq" id="WP_068331190.1">
    <property type="nucleotide sequence ID" value="NZ_LQBP01000001.1"/>
</dbReference>
<protein>
    <submittedName>
        <fullName evidence="3">Thioesterase</fullName>
    </submittedName>
</protein>
<keyword evidence="1" id="KW-0378">Hydrolase</keyword>
<gene>
    <name evidence="3" type="ORF">AVO44_00475</name>
</gene>
<dbReference type="CDD" id="cd03443">
    <property type="entry name" value="PaaI_thioesterase"/>
    <property type="match status" value="1"/>
</dbReference>
<evidence type="ECO:0000313" key="4">
    <source>
        <dbReference type="Proteomes" id="UP000053690"/>
    </source>
</evidence>
<dbReference type="Pfam" id="PF03061">
    <property type="entry name" value="4HBT"/>
    <property type="match status" value="1"/>
</dbReference>
<organism evidence="3 4">
    <name type="scientific">Ruegeria profundi</name>
    <dbReference type="NCBI Taxonomy" id="1685378"/>
    <lineage>
        <taxon>Bacteria</taxon>
        <taxon>Pseudomonadati</taxon>
        <taxon>Pseudomonadota</taxon>
        <taxon>Alphaproteobacteria</taxon>
        <taxon>Rhodobacterales</taxon>
        <taxon>Roseobacteraceae</taxon>
        <taxon>Ruegeria</taxon>
    </lineage>
</organism>
<dbReference type="STRING" id="1685378.AVO44_00475"/>
<dbReference type="AlphaFoldDB" id="A0A0X3U168"/>
<keyword evidence="4" id="KW-1185">Reference proteome</keyword>
<evidence type="ECO:0000259" key="2">
    <source>
        <dbReference type="Pfam" id="PF03061"/>
    </source>
</evidence>
<evidence type="ECO:0000313" key="3">
    <source>
        <dbReference type="EMBL" id="KUJ81805.1"/>
    </source>
</evidence>
<dbReference type="SUPFAM" id="SSF54637">
    <property type="entry name" value="Thioesterase/thiol ester dehydrase-isomerase"/>
    <property type="match status" value="1"/>
</dbReference>
<dbReference type="EMBL" id="LQBP01000001">
    <property type="protein sequence ID" value="KUJ81805.1"/>
    <property type="molecule type" value="Genomic_DNA"/>
</dbReference>
<reference evidence="4" key="1">
    <citation type="submission" date="2015-12" db="EMBL/GenBank/DDBJ databases">
        <authorList>
            <person name="Zhang G."/>
            <person name="Stingl U."/>
        </authorList>
    </citation>
    <scope>NUCLEOTIDE SEQUENCE [LARGE SCALE GENOMIC DNA]</scope>
    <source>
        <strain evidence="4">ZGT108</strain>
    </source>
</reference>
<dbReference type="NCBIfam" id="TIGR00369">
    <property type="entry name" value="unchar_dom_1"/>
    <property type="match status" value="1"/>
</dbReference>
<comment type="caution">
    <text evidence="3">The sequence shown here is derived from an EMBL/GenBank/DDBJ whole genome shotgun (WGS) entry which is preliminary data.</text>
</comment>
<dbReference type="InterPro" id="IPR029069">
    <property type="entry name" value="HotDog_dom_sf"/>
</dbReference>
<dbReference type="InterPro" id="IPR006683">
    <property type="entry name" value="Thioestr_dom"/>
</dbReference>
<dbReference type="InterPro" id="IPR003736">
    <property type="entry name" value="PAAI_dom"/>
</dbReference>